<dbReference type="GO" id="GO:0006352">
    <property type="term" value="P:DNA-templated transcription initiation"/>
    <property type="evidence" value="ECO:0007669"/>
    <property type="project" value="InterPro"/>
</dbReference>
<organism evidence="1 2">
    <name type="scientific">Mongoliitalea lutea</name>
    <dbReference type="NCBI Taxonomy" id="849756"/>
    <lineage>
        <taxon>Bacteria</taxon>
        <taxon>Pseudomonadati</taxon>
        <taxon>Bacteroidota</taxon>
        <taxon>Cytophagia</taxon>
        <taxon>Cytophagales</taxon>
        <taxon>Cyclobacteriaceae</taxon>
        <taxon>Mongoliitalea</taxon>
    </lineage>
</organism>
<dbReference type="EMBL" id="BMYF01000001">
    <property type="protein sequence ID" value="GHB25625.1"/>
    <property type="molecule type" value="Genomic_DNA"/>
</dbReference>
<gene>
    <name evidence="1" type="ORF">GCM10008106_03000</name>
</gene>
<dbReference type="RefSeq" id="WP_189578657.1">
    <property type="nucleotide sequence ID" value="NZ_BMYF01000001.1"/>
</dbReference>
<reference evidence="1" key="2">
    <citation type="submission" date="2020-09" db="EMBL/GenBank/DDBJ databases">
        <authorList>
            <person name="Sun Q."/>
            <person name="Kim S."/>
        </authorList>
    </citation>
    <scope>NUCLEOTIDE SEQUENCE</scope>
    <source>
        <strain evidence="1">KCTC 23224</strain>
    </source>
</reference>
<dbReference type="InterPro" id="IPR014284">
    <property type="entry name" value="RNA_pol_sigma-70_dom"/>
</dbReference>
<protein>
    <recommendedName>
        <fullName evidence="3">RNA polymerase sigma factor, sigma-70 family</fullName>
    </recommendedName>
</protein>
<dbReference type="Proteomes" id="UP000642809">
    <property type="component" value="Unassembled WGS sequence"/>
</dbReference>
<evidence type="ECO:0000313" key="2">
    <source>
        <dbReference type="Proteomes" id="UP000642809"/>
    </source>
</evidence>
<accession>A0A8J3G3Z9</accession>
<evidence type="ECO:0000313" key="1">
    <source>
        <dbReference type="EMBL" id="GHB25625.1"/>
    </source>
</evidence>
<proteinExistence type="predicted"/>
<evidence type="ECO:0008006" key="3">
    <source>
        <dbReference type="Google" id="ProtNLM"/>
    </source>
</evidence>
<dbReference type="SUPFAM" id="SSF88946">
    <property type="entry name" value="Sigma2 domain of RNA polymerase sigma factors"/>
    <property type="match status" value="1"/>
</dbReference>
<sequence>MIDSSIIEGFRSDNEMFFKNFYKTYRQEFVKFLTKKGISTADAIEIFHESILVMRKKAFNYELQEIQVSFKTYFFAIGKNKAYDLLNRENKSIVFITDNLPATNDGATDEECNDALIEKIKKNLLSMGSACKKLLTSFYLQGLTIKELVITGGYENENTVRAQKSRCLKKLKEMINKDIHG</sequence>
<keyword evidence="2" id="KW-1185">Reference proteome</keyword>
<comment type="caution">
    <text evidence="1">The sequence shown here is derived from an EMBL/GenBank/DDBJ whole genome shotgun (WGS) entry which is preliminary data.</text>
</comment>
<reference evidence="1" key="1">
    <citation type="journal article" date="2014" name="Int. J. Syst. Evol. Microbiol.">
        <title>Complete genome sequence of Corynebacterium casei LMG S-19264T (=DSM 44701T), isolated from a smear-ripened cheese.</title>
        <authorList>
            <consortium name="US DOE Joint Genome Institute (JGI-PGF)"/>
            <person name="Walter F."/>
            <person name="Albersmeier A."/>
            <person name="Kalinowski J."/>
            <person name="Ruckert C."/>
        </authorList>
    </citation>
    <scope>NUCLEOTIDE SEQUENCE</scope>
    <source>
        <strain evidence="1">KCTC 23224</strain>
    </source>
</reference>
<dbReference type="NCBIfam" id="TIGR02937">
    <property type="entry name" value="sigma70-ECF"/>
    <property type="match status" value="1"/>
</dbReference>
<dbReference type="GO" id="GO:0003700">
    <property type="term" value="F:DNA-binding transcription factor activity"/>
    <property type="evidence" value="ECO:0007669"/>
    <property type="project" value="InterPro"/>
</dbReference>
<name>A0A8J3G3Z9_9BACT</name>
<dbReference type="Gene3D" id="1.10.1740.10">
    <property type="match status" value="1"/>
</dbReference>
<dbReference type="AlphaFoldDB" id="A0A8J3G3Z9"/>
<dbReference type="InterPro" id="IPR013325">
    <property type="entry name" value="RNA_pol_sigma_r2"/>
</dbReference>